<evidence type="ECO:0000256" key="4">
    <source>
        <dbReference type="ARBA" id="ARBA00023134"/>
    </source>
</evidence>
<dbReference type="GO" id="GO:0052645">
    <property type="term" value="P:F420-0 metabolic process"/>
    <property type="evidence" value="ECO:0007669"/>
    <property type="project" value="UniProtKB-UniRule"/>
</dbReference>
<dbReference type="PANTHER" id="PTHR40392">
    <property type="entry name" value="2-PHOSPHO-L-LACTATE GUANYLYLTRANSFERASE"/>
    <property type="match status" value="1"/>
</dbReference>
<evidence type="ECO:0000256" key="1">
    <source>
        <dbReference type="ARBA" id="ARBA00022679"/>
    </source>
</evidence>
<dbReference type="Gene3D" id="3.90.550.10">
    <property type="entry name" value="Spore Coat Polysaccharide Biosynthesis Protein SpsA, Chain A"/>
    <property type="match status" value="1"/>
</dbReference>
<dbReference type="PANTHER" id="PTHR40392:SF1">
    <property type="entry name" value="2-PHOSPHO-L-LACTATE GUANYLYLTRANSFERASE"/>
    <property type="match status" value="1"/>
</dbReference>
<accession>A0A6M2BPD5</accession>
<comment type="catalytic activity">
    <reaction evidence="5">
        <text>(2R)-3-phosphoglycerate + GTP + H(+) = 3-[(R)-glyceryl]-diphospho-5'-guanosine + diphosphate</text>
        <dbReference type="Rhea" id="RHEA:63440"/>
        <dbReference type="ChEBI" id="CHEBI:15378"/>
        <dbReference type="ChEBI" id="CHEBI:33019"/>
        <dbReference type="ChEBI" id="CHEBI:37565"/>
        <dbReference type="ChEBI" id="CHEBI:58272"/>
        <dbReference type="ChEBI" id="CHEBI:147306"/>
        <dbReference type="EC" id="2.7.7.106"/>
    </reaction>
</comment>
<dbReference type="UniPathway" id="UPA00071"/>
<evidence type="ECO:0000256" key="2">
    <source>
        <dbReference type="ARBA" id="ARBA00022695"/>
    </source>
</evidence>
<dbReference type="Pfam" id="PF01983">
    <property type="entry name" value="CofC"/>
    <property type="match status" value="1"/>
</dbReference>
<dbReference type="EC" id="2.7.7.106" evidence="5"/>
<keyword evidence="3 5" id="KW-0547">Nucleotide-binding</keyword>
<dbReference type="SUPFAM" id="SSF53448">
    <property type="entry name" value="Nucleotide-diphospho-sugar transferases"/>
    <property type="match status" value="1"/>
</dbReference>
<evidence type="ECO:0000256" key="3">
    <source>
        <dbReference type="ARBA" id="ARBA00022741"/>
    </source>
</evidence>
<keyword evidence="1 5" id="KW-0808">Transferase</keyword>
<reference evidence="6 7" key="1">
    <citation type="journal article" date="2014" name="Int. J. Syst. Evol. Microbiol.">
        <title>Solimonas terrae sp. nov., isolated from soil.</title>
        <authorList>
            <person name="Kim S.J."/>
            <person name="Moon J.Y."/>
            <person name="Weon H.Y."/>
            <person name="Ahn J.H."/>
            <person name="Chen W.M."/>
            <person name="Kwon S.W."/>
        </authorList>
    </citation>
    <scope>NUCLEOTIDE SEQUENCE [LARGE SCALE GENOMIC DNA]</scope>
    <source>
        <strain evidence="6 7">KIS83-12</strain>
    </source>
</reference>
<dbReference type="GO" id="GO:0043814">
    <property type="term" value="F:phospholactate guanylyltransferase activity"/>
    <property type="evidence" value="ECO:0007669"/>
    <property type="project" value="InterPro"/>
</dbReference>
<dbReference type="Proteomes" id="UP000472676">
    <property type="component" value="Unassembled WGS sequence"/>
</dbReference>
<dbReference type="GO" id="GO:0005525">
    <property type="term" value="F:GTP binding"/>
    <property type="evidence" value="ECO:0007669"/>
    <property type="project" value="UniProtKB-KW"/>
</dbReference>
<name>A0A6M2BPD5_9GAMM</name>
<dbReference type="NCBIfam" id="TIGR03552">
    <property type="entry name" value="F420_cofC"/>
    <property type="match status" value="1"/>
</dbReference>
<evidence type="ECO:0000313" key="6">
    <source>
        <dbReference type="EMBL" id="NGY03927.1"/>
    </source>
</evidence>
<dbReference type="InterPro" id="IPR002835">
    <property type="entry name" value="CofC"/>
</dbReference>
<organism evidence="6 7">
    <name type="scientific">Solimonas terrae</name>
    <dbReference type="NCBI Taxonomy" id="1396819"/>
    <lineage>
        <taxon>Bacteria</taxon>
        <taxon>Pseudomonadati</taxon>
        <taxon>Pseudomonadota</taxon>
        <taxon>Gammaproteobacteria</taxon>
        <taxon>Nevskiales</taxon>
        <taxon>Nevskiaceae</taxon>
        <taxon>Solimonas</taxon>
    </lineage>
</organism>
<keyword evidence="4 5" id="KW-0342">GTP-binding</keyword>
<keyword evidence="7" id="KW-1185">Reference proteome</keyword>
<comment type="function">
    <text evidence="5">Guanylyltransferase that catalyzes the activation of (2R)-3-phosphoglycerate (3PG) as 3-[(R)-glyceryl]-diphospho-5'-guanosine, via the condensation of 3PG with GTP. It is involved in the biosynthesis of a derivative of the hydride carrier cofactor coenzyme F420, 3PG-F420.</text>
</comment>
<sequence length="233" mass="24841">MPDAPRPDRLWAVVPLKSPQHAKTRLADQLDAAQRRWLLFELATRVIRALQATDAVAEVAVATASTEIAGFAQSLGARPILQSAETGTAAAFSAVIAQLQAGQPQALLMIAGDLPLVTPAAIETLCAAAVDADVVVVPDRHRIGTNALLCSPPSAITPLFGPDSLHRHLAAARRRELRTRVLESDALSLDLDEPDDLDELRRRGSDLDDALRAALAGAPVPFRGADEAGRRRR</sequence>
<protein>
    <recommendedName>
        <fullName evidence="5">3-phospho-D-glycerate guanylyltransferase</fullName>
        <shortName evidence="5">3PG guanylyltransferase</shortName>
        <ecNumber evidence="5">2.7.7.106</ecNumber>
    </recommendedName>
</protein>
<comment type="similarity">
    <text evidence="5">Belongs to the CofC family.</text>
</comment>
<dbReference type="AlphaFoldDB" id="A0A6M2BPD5"/>
<dbReference type="InterPro" id="IPR029044">
    <property type="entry name" value="Nucleotide-diphossugar_trans"/>
</dbReference>
<comment type="caution">
    <text evidence="6">The sequence shown here is derived from an EMBL/GenBank/DDBJ whole genome shotgun (WGS) entry which is preliminary data.</text>
</comment>
<dbReference type="EMBL" id="JAAMOW010000002">
    <property type="protein sequence ID" value="NGY03927.1"/>
    <property type="molecule type" value="Genomic_DNA"/>
</dbReference>
<evidence type="ECO:0000313" key="7">
    <source>
        <dbReference type="Proteomes" id="UP000472676"/>
    </source>
</evidence>
<comment type="pathway">
    <text evidence="5">Cofactor biosynthesis; coenzyme F420 biosynthesis.</text>
</comment>
<dbReference type="HAMAP" id="MF_02114">
    <property type="entry name" value="CofC"/>
    <property type="match status" value="1"/>
</dbReference>
<proteinExistence type="inferred from homology"/>
<gene>
    <name evidence="6" type="primary">cofC</name>
    <name evidence="5" type="synonym">fbiD</name>
    <name evidence="6" type="ORF">G7Y85_04065</name>
</gene>
<dbReference type="RefSeq" id="WP_166252188.1">
    <property type="nucleotide sequence ID" value="NZ_JAAMOW010000002.1"/>
</dbReference>
<evidence type="ECO:0000256" key="5">
    <source>
        <dbReference type="HAMAP-Rule" id="MF_02114"/>
    </source>
</evidence>
<keyword evidence="2 5" id="KW-0548">Nucleotidyltransferase</keyword>